<protein>
    <recommendedName>
        <fullName evidence="3">Synaptic plasticity regulator PANTS</fullName>
    </recommendedName>
    <alternativeName>
        <fullName evidence="4">Plasticity-associated neural transcript short</fullName>
    </alternativeName>
</protein>
<evidence type="ECO:0000313" key="6">
    <source>
        <dbReference type="Proteomes" id="UP000029965"/>
    </source>
</evidence>
<dbReference type="EMBL" id="AQIB01145994">
    <property type="status" value="NOT_ANNOTATED_CDS"/>
    <property type="molecule type" value="Genomic_DNA"/>
</dbReference>
<dbReference type="GO" id="GO:0045202">
    <property type="term" value="C:synapse"/>
    <property type="evidence" value="ECO:0007669"/>
    <property type="project" value="Ensembl"/>
</dbReference>
<proteinExistence type="inferred from homology"/>
<dbReference type="OMA" id="CHLYKDE"/>
<gene>
    <name evidence="5" type="primary">C22orf39</name>
</gene>
<dbReference type="STRING" id="60711.ENSCSAP00000007792"/>
<comment type="similarity">
    <text evidence="1">Belongs to the UPF0545 family.</text>
</comment>
<comment type="subcellular location">
    <subcellularLocation>
        <location evidence="2">Synaptic cleft</location>
    </subcellularLocation>
</comment>
<dbReference type="Ensembl" id="ENSCSAT00000009684.1">
    <property type="protein sequence ID" value="ENSCSAP00000007792.1"/>
    <property type="gene ID" value="ENSCSAG00000011597.1"/>
</dbReference>
<dbReference type="PANTHER" id="PTHR28052">
    <property type="entry name" value="UPF0545 PROTEIN C22ORF39"/>
    <property type="match status" value="1"/>
</dbReference>
<dbReference type="PANTHER" id="PTHR28052:SF1">
    <property type="entry name" value="UPF0545 PROTEIN C22ORF39"/>
    <property type="match status" value="1"/>
</dbReference>
<evidence type="ECO:0000256" key="2">
    <source>
        <dbReference type="ARBA" id="ARBA00043942"/>
    </source>
</evidence>
<evidence type="ECO:0000313" key="5">
    <source>
        <dbReference type="Ensembl" id="ENSCSAP00000007792.1"/>
    </source>
</evidence>
<accession>A0A0D9RGQ3</accession>
<evidence type="ECO:0000256" key="1">
    <source>
        <dbReference type="ARBA" id="ARBA00006412"/>
    </source>
</evidence>
<reference evidence="5" key="2">
    <citation type="submission" date="2025-08" db="UniProtKB">
        <authorList>
            <consortium name="Ensembl"/>
        </authorList>
    </citation>
    <scope>IDENTIFICATION</scope>
</reference>
<dbReference type="Proteomes" id="UP000029965">
    <property type="component" value="Chromosome 19"/>
</dbReference>
<evidence type="ECO:0000256" key="4">
    <source>
        <dbReference type="ARBA" id="ARBA00044235"/>
    </source>
</evidence>
<keyword evidence="6" id="KW-1185">Reference proteome</keyword>
<evidence type="ECO:0000256" key="3">
    <source>
        <dbReference type="ARBA" id="ARBA00044072"/>
    </source>
</evidence>
<dbReference type="GeneTree" id="ENSGT00390000002511"/>
<dbReference type="GO" id="GO:1900272">
    <property type="term" value="P:negative regulation of long-term synaptic potentiation"/>
    <property type="evidence" value="ECO:0007669"/>
    <property type="project" value="Ensembl"/>
</dbReference>
<dbReference type="BioGRID-ORCS" id="103223003">
    <property type="hits" value="0 hits in 6 CRISPR screens"/>
</dbReference>
<dbReference type="Bgee" id="ENSCSAG00000011597">
    <property type="expression patterns" value="Expressed in adrenal cortex and 7 other cell types or tissues"/>
</dbReference>
<organism evidence="5 6">
    <name type="scientific">Chlorocebus sabaeus</name>
    <name type="common">Green monkey</name>
    <name type="synonym">Simia sabaea</name>
    <dbReference type="NCBI Taxonomy" id="60711"/>
    <lineage>
        <taxon>Eukaryota</taxon>
        <taxon>Metazoa</taxon>
        <taxon>Chordata</taxon>
        <taxon>Craniata</taxon>
        <taxon>Vertebrata</taxon>
        <taxon>Euteleostomi</taxon>
        <taxon>Mammalia</taxon>
        <taxon>Eutheria</taxon>
        <taxon>Euarchontoglires</taxon>
        <taxon>Primates</taxon>
        <taxon>Haplorrhini</taxon>
        <taxon>Catarrhini</taxon>
        <taxon>Cercopithecidae</taxon>
        <taxon>Cercopithecinae</taxon>
        <taxon>Chlorocebus</taxon>
    </lineage>
</organism>
<dbReference type="Pfam" id="PF11326">
    <property type="entry name" value="PANTS-like"/>
    <property type="match status" value="1"/>
</dbReference>
<dbReference type="AlphaFoldDB" id="A0A0D9RGQ3"/>
<dbReference type="eggNOG" id="ENOG502S4W2">
    <property type="taxonomic scope" value="Eukaryota"/>
</dbReference>
<reference evidence="5" key="3">
    <citation type="submission" date="2025-09" db="UniProtKB">
        <authorList>
            <consortium name="Ensembl"/>
        </authorList>
    </citation>
    <scope>IDENTIFICATION</scope>
</reference>
<dbReference type="InterPro" id="IPR021475">
    <property type="entry name" value="Pants/Emi1-like"/>
</dbReference>
<dbReference type="KEGG" id="csab:103223003"/>
<reference evidence="5 6" key="1">
    <citation type="submission" date="2014-03" db="EMBL/GenBank/DDBJ databases">
        <authorList>
            <person name="Warren W."/>
            <person name="Wilson R.K."/>
        </authorList>
    </citation>
    <scope>NUCLEOTIDE SEQUENCE</scope>
</reference>
<dbReference type="GO" id="GO:0043083">
    <property type="term" value="C:synaptic cleft"/>
    <property type="evidence" value="ECO:0007669"/>
    <property type="project" value="UniProtKB-SubCell"/>
</dbReference>
<sequence length="142" mass="16776">MCRCLLVILSVDHEVPLSSFIIGWRTDGRAWRPGRPDMADGSGWQPPRPCEAYRAEWKLCRSARHFLHHYYVHGERPACEQWRRDLASCRDWEERRSAEAQQSLCESERARVRAARKHILVWAPRQSPPPDWHLPLPQEKDE</sequence>
<name>A0A0D9RGQ3_CHLSB</name>